<dbReference type="PANTHER" id="PTHR34388">
    <property type="entry name" value="DNA POLYMERASE III SUBUNIT DELTA"/>
    <property type="match status" value="1"/>
</dbReference>
<evidence type="ECO:0000256" key="7">
    <source>
        <dbReference type="ARBA" id="ARBA00034754"/>
    </source>
</evidence>
<dbReference type="InterPro" id="IPR010372">
    <property type="entry name" value="DNA_pol3_delta_N"/>
</dbReference>
<keyword evidence="3" id="KW-0808">Transferase</keyword>
<accession>A0A5C7F2N8</accession>
<dbReference type="GO" id="GO:0006261">
    <property type="term" value="P:DNA-templated DNA replication"/>
    <property type="evidence" value="ECO:0007669"/>
    <property type="project" value="TreeGrafter"/>
</dbReference>
<dbReference type="Gene3D" id="3.40.50.300">
    <property type="entry name" value="P-loop containing nucleotide triphosphate hydrolases"/>
    <property type="match status" value="1"/>
</dbReference>
<dbReference type="FunCoup" id="A0A5C7F2N8">
    <property type="interactions" value="169"/>
</dbReference>
<keyword evidence="6" id="KW-0239">DNA-directed DNA polymerase</keyword>
<evidence type="ECO:0000259" key="9">
    <source>
        <dbReference type="Pfam" id="PF06144"/>
    </source>
</evidence>
<protein>
    <recommendedName>
        <fullName evidence="2">DNA polymerase III subunit delta</fullName>
        <ecNumber evidence="1">2.7.7.7</ecNumber>
    </recommendedName>
</protein>
<evidence type="ECO:0000256" key="6">
    <source>
        <dbReference type="ARBA" id="ARBA00022932"/>
    </source>
</evidence>
<dbReference type="Gene3D" id="1.10.8.60">
    <property type="match status" value="1"/>
</dbReference>
<comment type="catalytic activity">
    <reaction evidence="8">
        <text>DNA(n) + a 2'-deoxyribonucleoside 5'-triphosphate = DNA(n+1) + diphosphate</text>
        <dbReference type="Rhea" id="RHEA:22508"/>
        <dbReference type="Rhea" id="RHEA-COMP:17339"/>
        <dbReference type="Rhea" id="RHEA-COMP:17340"/>
        <dbReference type="ChEBI" id="CHEBI:33019"/>
        <dbReference type="ChEBI" id="CHEBI:61560"/>
        <dbReference type="ChEBI" id="CHEBI:173112"/>
        <dbReference type="EC" id="2.7.7.7"/>
    </reaction>
</comment>
<keyword evidence="4" id="KW-0548">Nucleotidyltransferase</keyword>
<evidence type="ECO:0000256" key="5">
    <source>
        <dbReference type="ARBA" id="ARBA00022705"/>
    </source>
</evidence>
<evidence type="ECO:0000256" key="3">
    <source>
        <dbReference type="ARBA" id="ARBA00022679"/>
    </source>
</evidence>
<comment type="caution">
    <text evidence="10">The sequence shown here is derived from an EMBL/GenBank/DDBJ whole genome shotgun (WGS) entry which is preliminary data.</text>
</comment>
<dbReference type="OrthoDB" id="9770982at2"/>
<reference evidence="10 11" key="1">
    <citation type="submission" date="2019-08" db="EMBL/GenBank/DDBJ databases">
        <title>Pelomicrobium methylotrophicum gen. nov., sp. nov. a moderately thermophilic, facultatively anaerobic, lithoautotrophic and methylotrophic bacterium isolated from a terrestrial mud volcano.</title>
        <authorList>
            <person name="Slobodkina G.B."/>
            <person name="Merkel A.Y."/>
            <person name="Slobodkin A.I."/>
        </authorList>
    </citation>
    <scope>NUCLEOTIDE SEQUENCE [LARGE SCALE GENOMIC DNA]</scope>
    <source>
        <strain evidence="10 11">SM250</strain>
    </source>
</reference>
<evidence type="ECO:0000313" key="11">
    <source>
        <dbReference type="Proteomes" id="UP000321201"/>
    </source>
</evidence>
<dbReference type="EC" id="2.7.7.7" evidence="1"/>
<keyword evidence="11" id="KW-1185">Reference proteome</keyword>
<dbReference type="CDD" id="cd18138">
    <property type="entry name" value="HLD_clamp_pol_III_delta"/>
    <property type="match status" value="1"/>
</dbReference>
<dbReference type="Gene3D" id="1.20.272.10">
    <property type="match status" value="1"/>
</dbReference>
<comment type="similarity">
    <text evidence="7">Belongs to the DNA polymerase HolA subunit family.</text>
</comment>
<dbReference type="RefSeq" id="WP_147798352.1">
    <property type="nucleotide sequence ID" value="NZ_VPFL01000001.1"/>
</dbReference>
<keyword evidence="5" id="KW-0235">DNA replication</keyword>
<organism evidence="10 11">
    <name type="scientific">Pelomicrobium methylotrophicum</name>
    <dbReference type="NCBI Taxonomy" id="2602750"/>
    <lineage>
        <taxon>Bacteria</taxon>
        <taxon>Pseudomonadati</taxon>
        <taxon>Pseudomonadota</taxon>
        <taxon>Hydrogenophilia</taxon>
        <taxon>Hydrogenophilia incertae sedis</taxon>
        <taxon>Pelomicrobium</taxon>
    </lineage>
</organism>
<dbReference type="InterPro" id="IPR005790">
    <property type="entry name" value="DNA_polIII_delta"/>
</dbReference>
<dbReference type="InterPro" id="IPR008921">
    <property type="entry name" value="DNA_pol3_clamp-load_cplx_C"/>
</dbReference>
<evidence type="ECO:0000256" key="8">
    <source>
        <dbReference type="ARBA" id="ARBA00049244"/>
    </source>
</evidence>
<dbReference type="GO" id="GO:0003677">
    <property type="term" value="F:DNA binding"/>
    <property type="evidence" value="ECO:0007669"/>
    <property type="project" value="InterPro"/>
</dbReference>
<evidence type="ECO:0000256" key="2">
    <source>
        <dbReference type="ARBA" id="ARBA00017703"/>
    </source>
</evidence>
<dbReference type="SUPFAM" id="SSF52540">
    <property type="entry name" value="P-loop containing nucleoside triphosphate hydrolases"/>
    <property type="match status" value="1"/>
</dbReference>
<dbReference type="InParanoid" id="A0A5C7F2N8"/>
<dbReference type="Proteomes" id="UP000321201">
    <property type="component" value="Unassembled WGS sequence"/>
</dbReference>
<sequence>MPKIDSEALPAQLARKLAALYVVHAEEPLLGLEAADRIRARARALGYGERVLLIAEDGFDWGSLSAAGASLPLFGGRRLIELRIPTGRPGSAGSEALIAYCERLPPDVVTLIELPKLERSAFGSRWFETLGRAGIIVHAKPVAREALPRWIAARLASQGQRTDPETLAFIAERVEGNLLAAFQEVQKLALLFPPGPLSSEAVRAAVLNVARYEPAQLGEALFRGDVARFVRVLKGLRDEGVAAPLVLWQIAEDVRAIARVQAALQGGNPDQRLREARVWGSRQAWVPGAAQQIDAARLDEALKELARLDRVAKGLARGDVWSELVQFALTLASAAAAPAKTV</sequence>
<gene>
    <name evidence="10" type="ORF">FR698_01275</name>
</gene>
<dbReference type="GO" id="GO:0009360">
    <property type="term" value="C:DNA polymerase III complex"/>
    <property type="evidence" value="ECO:0007669"/>
    <property type="project" value="InterPro"/>
</dbReference>
<feature type="domain" description="DNA polymerase III delta N-terminal" evidence="9">
    <location>
        <begin position="21"/>
        <end position="140"/>
    </location>
</feature>
<evidence type="ECO:0000256" key="4">
    <source>
        <dbReference type="ARBA" id="ARBA00022695"/>
    </source>
</evidence>
<evidence type="ECO:0000256" key="1">
    <source>
        <dbReference type="ARBA" id="ARBA00012417"/>
    </source>
</evidence>
<dbReference type="Pfam" id="PF06144">
    <property type="entry name" value="DNA_pol3_delta"/>
    <property type="match status" value="1"/>
</dbReference>
<dbReference type="GO" id="GO:0003887">
    <property type="term" value="F:DNA-directed DNA polymerase activity"/>
    <property type="evidence" value="ECO:0007669"/>
    <property type="project" value="UniProtKB-KW"/>
</dbReference>
<name>A0A5C7F2N8_9PROT</name>
<dbReference type="EMBL" id="VPFL01000001">
    <property type="protein sequence ID" value="TXF13767.1"/>
    <property type="molecule type" value="Genomic_DNA"/>
</dbReference>
<dbReference type="NCBIfam" id="TIGR01128">
    <property type="entry name" value="holA"/>
    <property type="match status" value="1"/>
</dbReference>
<dbReference type="SUPFAM" id="SSF48019">
    <property type="entry name" value="post-AAA+ oligomerization domain-like"/>
    <property type="match status" value="1"/>
</dbReference>
<evidence type="ECO:0000313" key="10">
    <source>
        <dbReference type="EMBL" id="TXF13767.1"/>
    </source>
</evidence>
<proteinExistence type="inferred from homology"/>
<dbReference type="InterPro" id="IPR027417">
    <property type="entry name" value="P-loop_NTPase"/>
</dbReference>
<dbReference type="AlphaFoldDB" id="A0A5C7F2N8"/>
<dbReference type="PANTHER" id="PTHR34388:SF1">
    <property type="entry name" value="DNA POLYMERASE III SUBUNIT DELTA"/>
    <property type="match status" value="1"/>
</dbReference>